<dbReference type="EMBL" id="CP006842">
    <property type="protein sequence ID" value="AHW63664.1"/>
    <property type="molecule type" value="Genomic_DNA"/>
</dbReference>
<dbReference type="Proteomes" id="UP000023703">
    <property type="component" value="Chromosome"/>
</dbReference>
<dbReference type="PROSITE" id="PS50943">
    <property type="entry name" value="HTH_CROC1"/>
    <property type="match status" value="1"/>
</dbReference>
<dbReference type="PANTHER" id="PTHR35010:SF2">
    <property type="entry name" value="BLL4672 PROTEIN"/>
    <property type="match status" value="1"/>
</dbReference>
<protein>
    <submittedName>
        <fullName evidence="2">Transcriptional regulator, HTH3-family</fullName>
    </submittedName>
</protein>
<gene>
    <name evidence="2" type="ORF">CGLY_06080</name>
</gene>
<evidence type="ECO:0000313" key="3">
    <source>
        <dbReference type="Proteomes" id="UP000023703"/>
    </source>
</evidence>
<dbReference type="Gene3D" id="3.30.450.180">
    <property type="match status" value="1"/>
</dbReference>
<evidence type="ECO:0000259" key="1">
    <source>
        <dbReference type="PROSITE" id="PS50943"/>
    </source>
</evidence>
<reference evidence="2 3" key="1">
    <citation type="journal article" date="2015" name="Int. J. Syst. Evol. Microbiol.">
        <title>Revisiting Corynebacterium glyciniphilum (ex Kubota et al., 1972) sp. nov., nom. rev., isolated from putrefied banana.</title>
        <authorList>
            <person name="Al-Dilaimi A."/>
            <person name="Bednarz H."/>
            <person name="Lomker A."/>
            <person name="Niehaus K."/>
            <person name="Kalinowski J."/>
            <person name="Ruckert C."/>
        </authorList>
    </citation>
    <scope>NUCLEOTIDE SEQUENCE [LARGE SCALE GENOMIC DNA]</scope>
    <source>
        <strain evidence="2">AJ 3170</strain>
    </source>
</reference>
<dbReference type="Pfam" id="PF13560">
    <property type="entry name" value="HTH_31"/>
    <property type="match status" value="1"/>
</dbReference>
<dbReference type="RefSeq" id="WP_038547414.1">
    <property type="nucleotide sequence ID" value="NZ_CP006842.1"/>
</dbReference>
<keyword evidence="3" id="KW-1185">Reference proteome</keyword>
<dbReference type="Pfam" id="PF17765">
    <property type="entry name" value="MLTR_LBD"/>
    <property type="match status" value="1"/>
</dbReference>
<evidence type="ECO:0000313" key="2">
    <source>
        <dbReference type="EMBL" id="AHW63664.1"/>
    </source>
</evidence>
<dbReference type="AlphaFoldDB" id="X5DQW8"/>
<dbReference type="KEGG" id="cgy:CGLY_06080"/>
<dbReference type="SMART" id="SM00530">
    <property type="entry name" value="HTH_XRE"/>
    <property type="match status" value="1"/>
</dbReference>
<organism evidence="2 3">
    <name type="scientific">Corynebacterium glyciniphilum AJ 3170</name>
    <dbReference type="NCBI Taxonomy" id="1404245"/>
    <lineage>
        <taxon>Bacteria</taxon>
        <taxon>Bacillati</taxon>
        <taxon>Actinomycetota</taxon>
        <taxon>Actinomycetes</taxon>
        <taxon>Mycobacteriales</taxon>
        <taxon>Corynebacteriaceae</taxon>
        <taxon>Corynebacterium</taxon>
    </lineage>
</organism>
<accession>X5DQW8</accession>
<feature type="domain" description="HTH cro/C1-type" evidence="1">
    <location>
        <begin position="41"/>
        <end position="88"/>
    </location>
</feature>
<dbReference type="InterPro" id="IPR010982">
    <property type="entry name" value="Lambda_DNA-bd_dom_sf"/>
</dbReference>
<dbReference type="Gene3D" id="1.10.260.40">
    <property type="entry name" value="lambda repressor-like DNA-binding domains"/>
    <property type="match status" value="1"/>
</dbReference>
<dbReference type="InterPro" id="IPR041413">
    <property type="entry name" value="MLTR_LBD"/>
</dbReference>
<name>X5DQW8_9CORY</name>
<sequence length="311" mass="34025">MGTKGIKDNKAEVREFLTTRRAKIGPGEVGLPDGGNRRVPGLRRSEVATLAGVSVEYYTKLERGAVAGASPEVLESLARALRLDDAERAHLFDLAHAASPVARPPKKRDGKTWVPSSGLQWALDAVTAGPAFVRNGRMDLLATNTLARAFYAELYDMPGRPPGPPNIARHAFLDDRALNFYPDWEGFADITVAILRTEAARDPHNKALHDLIGELCTRSDEFRTRWGAHNVRHHGSGFKSFNHTEVGEMTLAYEGMQMEEERGLTWTIYAAEPGSPSEDAMKLLASLAADDAYETHGNDAPPLGRESGTLR</sequence>
<dbReference type="PANTHER" id="PTHR35010">
    <property type="entry name" value="BLL4672 PROTEIN-RELATED"/>
    <property type="match status" value="1"/>
</dbReference>
<dbReference type="OrthoDB" id="3608749at2"/>
<dbReference type="SUPFAM" id="SSF47413">
    <property type="entry name" value="lambda repressor-like DNA-binding domains"/>
    <property type="match status" value="1"/>
</dbReference>
<dbReference type="eggNOG" id="COG1396">
    <property type="taxonomic scope" value="Bacteria"/>
</dbReference>
<proteinExistence type="predicted"/>
<dbReference type="HOGENOM" id="CLU_057862_1_0_11"/>
<dbReference type="STRING" id="1404245.CGLY_06080"/>
<dbReference type="GO" id="GO:0003677">
    <property type="term" value="F:DNA binding"/>
    <property type="evidence" value="ECO:0007669"/>
    <property type="project" value="InterPro"/>
</dbReference>
<dbReference type="InterPro" id="IPR001387">
    <property type="entry name" value="Cro/C1-type_HTH"/>
</dbReference>
<dbReference type="CDD" id="cd00093">
    <property type="entry name" value="HTH_XRE"/>
    <property type="match status" value="1"/>
</dbReference>